<accession>A0A3G5AKY4</accession>
<evidence type="ECO:0000313" key="1">
    <source>
        <dbReference type="EMBL" id="AYV86983.1"/>
    </source>
</evidence>
<name>A0A3G5AKY4_9VIRU</name>
<gene>
    <name evidence="1" type="ORF">Sylvanvirus17_2</name>
</gene>
<protein>
    <submittedName>
        <fullName evidence="1">Uncharacterized protein</fullName>
    </submittedName>
</protein>
<proteinExistence type="predicted"/>
<dbReference type="EMBL" id="MK072523">
    <property type="protein sequence ID" value="AYV86983.1"/>
    <property type="molecule type" value="Genomic_DNA"/>
</dbReference>
<organism evidence="1">
    <name type="scientific">Sylvanvirus sp</name>
    <dbReference type="NCBI Taxonomy" id="2487774"/>
    <lineage>
        <taxon>Viruses</taxon>
    </lineage>
</organism>
<reference evidence="1" key="1">
    <citation type="submission" date="2018-10" db="EMBL/GenBank/DDBJ databases">
        <title>Hidden diversity of soil giant viruses.</title>
        <authorList>
            <person name="Schulz F."/>
            <person name="Alteio L."/>
            <person name="Goudeau D."/>
            <person name="Ryan E.M."/>
            <person name="Malmstrom R.R."/>
            <person name="Blanchard J."/>
            <person name="Woyke T."/>
        </authorList>
    </citation>
    <scope>NUCLEOTIDE SEQUENCE</scope>
    <source>
        <strain evidence="1">SYV1</strain>
    </source>
</reference>
<sequence>MSSMITNSESPVSVSANLKIKLWNDDIIHIPITGLIDVEMTIEDIKKLAPSANQSANHGKNKYHFDLSSSFPENHRIILAGLLFFTCLLSGLDSVSSSQLYDIVCRSNTESGINFKFITENSLSILAKNCLLAYAYFIQDELEDEAFELFDTVYHHFL</sequence>